<feature type="active site" evidence="7">
    <location>
        <position position="309"/>
    </location>
</feature>
<dbReference type="CDD" id="cd16015">
    <property type="entry name" value="LTA_synthase"/>
    <property type="match status" value="1"/>
</dbReference>
<evidence type="ECO:0000256" key="1">
    <source>
        <dbReference type="ARBA" id="ARBA00004651"/>
    </source>
</evidence>
<evidence type="ECO:0000256" key="7">
    <source>
        <dbReference type="PIRSR" id="PIRSR005091-1"/>
    </source>
</evidence>
<dbReference type="InterPro" id="IPR012160">
    <property type="entry name" value="LtaS-like"/>
</dbReference>
<dbReference type="InterPro" id="IPR050448">
    <property type="entry name" value="OpgB/LTA_synthase_biosynth"/>
</dbReference>
<evidence type="ECO:0000256" key="3">
    <source>
        <dbReference type="ARBA" id="ARBA00022475"/>
    </source>
</evidence>
<dbReference type="PANTHER" id="PTHR47371:SF1">
    <property type="entry name" value="LIPOTEICHOIC ACID SYNTHASE-LIKE YQGS"/>
    <property type="match status" value="1"/>
</dbReference>
<comment type="subcellular location">
    <subcellularLocation>
        <location evidence="1">Cell membrane</location>
        <topology evidence="1">Multi-pass membrane protein</topology>
    </subcellularLocation>
</comment>
<evidence type="ECO:0000256" key="2">
    <source>
        <dbReference type="ARBA" id="ARBA00009983"/>
    </source>
</evidence>
<dbReference type="AlphaFoldDB" id="A0A1S6ILN6"/>
<feature type="transmembrane region" description="Helical" evidence="11">
    <location>
        <begin position="43"/>
        <end position="65"/>
    </location>
</feature>
<dbReference type="GO" id="GO:0005886">
    <property type="term" value="C:plasma membrane"/>
    <property type="evidence" value="ECO:0007669"/>
    <property type="project" value="UniProtKB-SubCell"/>
</dbReference>
<keyword evidence="8" id="KW-0464">Manganese</keyword>
<feature type="binding site" evidence="9">
    <location>
        <position position="485"/>
    </location>
    <ligand>
        <name>Mn(2+)</name>
        <dbReference type="ChEBI" id="CHEBI:29035"/>
    </ligand>
</feature>
<evidence type="ECO:0000256" key="5">
    <source>
        <dbReference type="ARBA" id="ARBA00022989"/>
    </source>
</evidence>
<dbReference type="Gene3D" id="3.30.1120.170">
    <property type="match status" value="1"/>
</dbReference>
<feature type="transmembrane region" description="Helical" evidence="11">
    <location>
        <begin position="77"/>
        <end position="94"/>
    </location>
</feature>
<dbReference type="PIRSF" id="PIRSF005091">
    <property type="entry name" value="Mmb_sulf_HI1246"/>
    <property type="match status" value="1"/>
</dbReference>
<feature type="binding site" evidence="9">
    <location>
        <position position="260"/>
    </location>
    <ligand>
        <name>Mn(2+)</name>
        <dbReference type="ChEBI" id="CHEBI:29035"/>
    </ligand>
</feature>
<evidence type="ECO:0000256" key="10">
    <source>
        <dbReference type="SAM" id="MobiDB-lite"/>
    </source>
</evidence>
<dbReference type="EMBL" id="CP019728">
    <property type="protein sequence ID" value="AQS52452.1"/>
    <property type="molecule type" value="Genomic_DNA"/>
</dbReference>
<accession>A0A1S6ILN6</accession>
<feature type="binding site" evidence="9">
    <location>
        <position position="486"/>
    </location>
    <ligand>
        <name>Mn(2+)</name>
        <dbReference type="ChEBI" id="CHEBI:29035"/>
    </ligand>
</feature>
<dbReference type="Proteomes" id="UP000188993">
    <property type="component" value="Chromosome"/>
</dbReference>
<sequence>MFQKIKEATKNNFGFLAIAVLLFWLKTYLAYQLEFSLGVEGLYQQFLLFINPLAATVFFFGLSLYFSNTKSRHRSLVVFYFLNTALLFGNILYYREFSDFVTLKTILGSSAMMGGLSASFFQMLEWRDLLYWVDFFFIVRLYWKYRPSFATKPPVKKRTATAVLISALLIFSANLSLAEIDRPQLLTRTFDRNYIVKYLGINVYTMYDGIQTARANSVRASADGSDLAPVLDYVEQHYTEPNEALFGQAQGRNVVYIHLESMQQFLIDLELQEENGEINAVTPFLNELYHSSDSYSFSNVFHQTAQGKTSDAELLLDNSLFGLAQGSAFTQLGADNIFQAGPQIMKSHGYTNAVFHGNVGSFWNRDNTYKSMGYDYFFSSETSYNLTPENSVEYGLKDKLFFQESIQYLEQLPQPFYSKFITVSNHFPFPADEMNTVFDIPDTEDTTINGYFNTVHYADQALAEFFQYMKESGLYDNTMFVLYGDHFGISNSRNRTLAPLLDQSSVMWGDYDDAMVQRIPLIIHVPGSETGGIQDTFGGQVDILPTVLHLLGVDTSTHIQLGQDLLSSEREQIVAFRNGNVVSPDYTSIGPAVYDTKTGQMIFIDPNNPSELSNEIDHLREAAQQQLHISDQILNGDLLRFYTPSNFERVDKQAISYLDSPQRLRENLEALGFENTSLMGQNNSQSTVDLYQTDAPEFPGNQPLDTNSLLDEESE</sequence>
<keyword evidence="4 11" id="KW-0812">Transmembrane</keyword>
<keyword evidence="8" id="KW-0479">Metal-binding</keyword>
<evidence type="ECO:0000256" key="11">
    <source>
        <dbReference type="SAM" id="Phobius"/>
    </source>
</evidence>
<evidence type="ECO:0000256" key="6">
    <source>
        <dbReference type="ARBA" id="ARBA00023136"/>
    </source>
</evidence>
<proteinExistence type="inferred from homology"/>
<protein>
    <submittedName>
        <fullName evidence="13">Lipoteichoic acid synthase 1</fullName>
    </submittedName>
</protein>
<organism evidence="13 14">
    <name type="scientific">Jeotgalibaca dankookensis</name>
    <dbReference type="NCBI Taxonomy" id="708126"/>
    <lineage>
        <taxon>Bacteria</taxon>
        <taxon>Bacillati</taxon>
        <taxon>Bacillota</taxon>
        <taxon>Bacilli</taxon>
        <taxon>Lactobacillales</taxon>
        <taxon>Carnobacteriaceae</taxon>
        <taxon>Jeotgalibaca</taxon>
    </lineage>
</organism>
<dbReference type="Gene3D" id="3.40.720.10">
    <property type="entry name" value="Alkaline Phosphatase, subunit A"/>
    <property type="match status" value="1"/>
</dbReference>
<dbReference type="PANTHER" id="PTHR47371">
    <property type="entry name" value="LIPOTEICHOIC ACID SYNTHASE"/>
    <property type="match status" value="1"/>
</dbReference>
<dbReference type="KEGG" id="jda:BW727_100042"/>
<keyword evidence="6 11" id="KW-0472">Membrane</keyword>
<comment type="similarity">
    <text evidence="2">Belongs to the LTA synthase family.</text>
</comment>
<feature type="region of interest" description="Disordered" evidence="10">
    <location>
        <begin position="692"/>
        <end position="715"/>
    </location>
</feature>
<feature type="domain" description="Sulfatase N-terminal" evidence="12">
    <location>
        <begin position="252"/>
        <end position="553"/>
    </location>
</feature>
<evidence type="ECO:0000259" key="12">
    <source>
        <dbReference type="Pfam" id="PF00884"/>
    </source>
</evidence>
<dbReference type="Pfam" id="PF00884">
    <property type="entry name" value="Sulfatase"/>
    <property type="match status" value="1"/>
</dbReference>
<evidence type="ECO:0000256" key="8">
    <source>
        <dbReference type="PIRSR" id="PIRSR005091-2"/>
    </source>
</evidence>
<evidence type="ECO:0000313" key="14">
    <source>
        <dbReference type="Proteomes" id="UP000188993"/>
    </source>
</evidence>
<gene>
    <name evidence="13" type="primary">ltaS1_1</name>
    <name evidence="13" type="ORF">BW727_100042</name>
</gene>
<name>A0A1S6ILN6_9LACT</name>
<keyword evidence="5 11" id="KW-1133">Transmembrane helix</keyword>
<keyword evidence="14" id="KW-1185">Reference proteome</keyword>
<dbReference type="GO" id="GO:0046872">
    <property type="term" value="F:metal ion binding"/>
    <property type="evidence" value="ECO:0007669"/>
    <property type="project" value="UniProtKB-KW"/>
</dbReference>
<dbReference type="InterPro" id="IPR017850">
    <property type="entry name" value="Alkaline_phosphatase_core_sf"/>
</dbReference>
<evidence type="ECO:0000256" key="4">
    <source>
        <dbReference type="ARBA" id="ARBA00022692"/>
    </source>
</evidence>
<evidence type="ECO:0000313" key="13">
    <source>
        <dbReference type="EMBL" id="AQS52452.1"/>
    </source>
</evidence>
<reference evidence="13 14" key="1">
    <citation type="journal article" date="2014" name="Int. J. Syst. Evol. Microbiol.">
        <title>Jeotgalibaca dankookensis gen. nov., sp. nov., a member of the family Carnobacteriaceae, isolated from seujeot (Korean traditional food).</title>
        <authorList>
            <person name="Lee D.G."/>
            <person name="Trujillo M.E."/>
            <person name="Kang H."/>
            <person name="Ahn T.Y."/>
        </authorList>
    </citation>
    <scope>NUCLEOTIDE SEQUENCE [LARGE SCALE GENOMIC DNA]</scope>
    <source>
        <strain evidence="13 14">EX-07</strain>
    </source>
</reference>
<dbReference type="InterPro" id="IPR000917">
    <property type="entry name" value="Sulfatase_N"/>
</dbReference>
<evidence type="ECO:0000256" key="9">
    <source>
        <dbReference type="PIRSR" id="PIRSR005091-3"/>
    </source>
</evidence>
<dbReference type="RefSeq" id="WP_077795673.1">
    <property type="nucleotide sequence ID" value="NZ_BBYN01000029.1"/>
</dbReference>
<keyword evidence="3" id="KW-1003">Cell membrane</keyword>
<dbReference type="SUPFAM" id="SSF53649">
    <property type="entry name" value="Alkaline phosphatase-like"/>
    <property type="match status" value="1"/>
</dbReference>
<feature type="binding site" evidence="9">
    <location>
        <position position="309"/>
    </location>
    <ligand>
        <name>Mn(2+)</name>
        <dbReference type="ChEBI" id="CHEBI:29035"/>
    </ligand>
</feature>
<dbReference type="OrthoDB" id="5901192at2"/>
<feature type="transmembrane region" description="Helical" evidence="11">
    <location>
        <begin position="12"/>
        <end position="31"/>
    </location>
</feature>
<dbReference type="STRING" id="708126.BW727_100042"/>
<feature type="binding site" evidence="8">
    <location>
        <position position="426"/>
    </location>
    <ligand>
        <name>substrate</name>
    </ligand>
</feature>